<evidence type="ECO:0000313" key="2">
    <source>
        <dbReference type="Proteomes" id="UP000198323"/>
    </source>
</evidence>
<name>A0A226NNG7_CALSU</name>
<dbReference type="AlphaFoldDB" id="A0A226NNG7"/>
<reference evidence="1 2" key="1">
    <citation type="submission" date="2016-07" db="EMBL/GenBank/DDBJ databases">
        <title>Disparate Historic Effective Population Sizes Predicted by Modern Levels of Genome Diversity for the Scaled Quail (Callipepla squamata) and the Northern Bobwhite (Colinus virginianus): Inferences from First and Second Generation Draft Genome Assemblies for Sympatric New World Quail.</title>
        <authorList>
            <person name="Oldeschulte D.L."/>
            <person name="Halley Y.A."/>
            <person name="Bhattarai E.K."/>
            <person name="Brashear W.A."/>
            <person name="Hill J."/>
            <person name="Metz R.P."/>
            <person name="Johnson C.D."/>
            <person name="Rollins D."/>
            <person name="Peterson M.J."/>
            <person name="Bickhart D.M."/>
            <person name="Decker J.E."/>
            <person name="Seabury C.M."/>
        </authorList>
    </citation>
    <scope>NUCLEOTIDE SEQUENCE [LARGE SCALE GENOMIC DNA]</scope>
    <source>
        <strain evidence="1 2">Texas</strain>
        <tissue evidence="1">Leg muscle</tissue>
    </source>
</reference>
<proteinExistence type="predicted"/>
<protein>
    <submittedName>
        <fullName evidence="1">Uncharacterized protein</fullName>
    </submittedName>
</protein>
<organism evidence="1 2">
    <name type="scientific">Callipepla squamata</name>
    <name type="common">Scaled quail</name>
    <dbReference type="NCBI Taxonomy" id="9009"/>
    <lineage>
        <taxon>Eukaryota</taxon>
        <taxon>Metazoa</taxon>
        <taxon>Chordata</taxon>
        <taxon>Craniata</taxon>
        <taxon>Vertebrata</taxon>
        <taxon>Euteleostomi</taxon>
        <taxon>Archelosauria</taxon>
        <taxon>Archosauria</taxon>
        <taxon>Dinosauria</taxon>
        <taxon>Saurischia</taxon>
        <taxon>Theropoda</taxon>
        <taxon>Coelurosauria</taxon>
        <taxon>Aves</taxon>
        <taxon>Neognathae</taxon>
        <taxon>Galloanserae</taxon>
        <taxon>Galliformes</taxon>
        <taxon>Odontophoridae</taxon>
        <taxon>Callipepla</taxon>
    </lineage>
</organism>
<evidence type="ECO:0000313" key="1">
    <source>
        <dbReference type="EMBL" id="OXB68974.1"/>
    </source>
</evidence>
<gene>
    <name evidence="1" type="ORF">ASZ78_003443</name>
</gene>
<keyword evidence="2" id="KW-1185">Reference proteome</keyword>
<dbReference type="EMBL" id="MCFN01000006">
    <property type="protein sequence ID" value="OXB68974.1"/>
    <property type="molecule type" value="Genomic_DNA"/>
</dbReference>
<sequence>MGSPNKHHTWQWGAGADCCQTAQPTFPPSKGRCCTEWCSLEHSQAWVDGWTG</sequence>
<dbReference type="Proteomes" id="UP000198323">
    <property type="component" value="Unassembled WGS sequence"/>
</dbReference>
<comment type="caution">
    <text evidence="1">The sequence shown here is derived from an EMBL/GenBank/DDBJ whole genome shotgun (WGS) entry which is preliminary data.</text>
</comment>
<accession>A0A226NNG7</accession>